<dbReference type="AlphaFoldDB" id="A0A183BKN3"/>
<dbReference type="InterPro" id="IPR040198">
    <property type="entry name" value="Fido_containing"/>
</dbReference>
<accession>A0A183BKN3</accession>
<reference evidence="4" key="1">
    <citation type="submission" date="2014-05" db="EMBL/GenBank/DDBJ databases">
        <title>The genome and life-stage specific transcriptomes of Globodera pallida elucidate key aspects of plant parasitism by a cyst nematode.</title>
        <authorList>
            <person name="Cotton J.A."/>
            <person name="Lilley C.J."/>
            <person name="Jones L.M."/>
            <person name="Kikuchi T."/>
            <person name="Reid A.J."/>
            <person name="Thorpe P."/>
            <person name="Tsai I.J."/>
            <person name="Beasley H."/>
            <person name="Blok V."/>
            <person name="Cock P.J.A."/>
            <person name="Van den Akker S.E."/>
            <person name="Holroyd N."/>
            <person name="Hunt M."/>
            <person name="Mantelin S."/>
            <person name="Naghra H."/>
            <person name="Pain A."/>
            <person name="Palomares-Rius J.E."/>
            <person name="Zarowiecki M."/>
            <person name="Berriman M."/>
            <person name="Jones J.T."/>
            <person name="Urwin P.E."/>
        </authorList>
    </citation>
    <scope>NUCLEOTIDE SEQUENCE [LARGE SCALE GENOMIC DNA]</scope>
    <source>
        <strain evidence="4">Lindley</strain>
    </source>
</reference>
<protein>
    <submittedName>
        <fullName evidence="5">Fido domain-containing protein</fullName>
    </submittedName>
</protein>
<feature type="binding site" evidence="2">
    <location>
        <begin position="105"/>
        <end position="108"/>
    </location>
    <ligand>
        <name>ATP</name>
        <dbReference type="ChEBI" id="CHEBI:30616"/>
    </ligand>
</feature>
<dbReference type="SUPFAM" id="SSF140931">
    <property type="entry name" value="Fic-like"/>
    <property type="match status" value="1"/>
</dbReference>
<keyword evidence="2" id="KW-0067">ATP-binding</keyword>
<reference evidence="5" key="2">
    <citation type="submission" date="2016-06" db="UniProtKB">
        <authorList>
            <consortium name="WormBaseParasite"/>
        </authorList>
    </citation>
    <scope>IDENTIFICATION</scope>
</reference>
<evidence type="ECO:0000256" key="1">
    <source>
        <dbReference type="PIRSR" id="PIRSR640198-1"/>
    </source>
</evidence>
<dbReference type="Gene3D" id="1.10.3290.10">
    <property type="entry name" value="Fido-like domain"/>
    <property type="match status" value="1"/>
</dbReference>
<dbReference type="Pfam" id="PF02661">
    <property type="entry name" value="Fic"/>
    <property type="match status" value="1"/>
</dbReference>
<organism evidence="4 5">
    <name type="scientific">Globodera pallida</name>
    <name type="common">Potato cyst nematode worm</name>
    <name type="synonym">Heterodera pallida</name>
    <dbReference type="NCBI Taxonomy" id="36090"/>
    <lineage>
        <taxon>Eukaryota</taxon>
        <taxon>Metazoa</taxon>
        <taxon>Ecdysozoa</taxon>
        <taxon>Nematoda</taxon>
        <taxon>Chromadorea</taxon>
        <taxon>Rhabditida</taxon>
        <taxon>Tylenchina</taxon>
        <taxon>Tylenchomorpha</taxon>
        <taxon>Tylenchoidea</taxon>
        <taxon>Heteroderidae</taxon>
        <taxon>Heteroderinae</taxon>
        <taxon>Globodera</taxon>
    </lineage>
</organism>
<name>A0A183BKN3_GLOPA</name>
<dbReference type="PANTHER" id="PTHR13504">
    <property type="entry name" value="FIDO DOMAIN-CONTAINING PROTEIN DDB_G0283145"/>
    <property type="match status" value="1"/>
</dbReference>
<proteinExistence type="predicted"/>
<dbReference type="PROSITE" id="PS51459">
    <property type="entry name" value="FIDO"/>
    <property type="match status" value="1"/>
</dbReference>
<dbReference type="InterPro" id="IPR036597">
    <property type="entry name" value="Fido-like_dom_sf"/>
</dbReference>
<dbReference type="Proteomes" id="UP000050741">
    <property type="component" value="Unassembled WGS sequence"/>
</dbReference>
<sequence length="211" mass="23976">MKNGETLKCEVITDEELSRLSKRSCAYLSRGFKRVIKRTCKTILLRSQSRSPSPFSEDAPRFGHLERPVFHHALFTIETIRQLHRVAVSVLRGEFGPNEPRTIAVAGHVAVDRDLVTDRLKVLVLWLNEEGPQFSASKFAAMAFYFFVKLHGFSDGNGRTGRLLLSLILRRAGLLPWQVPESAGQELNARLKGSEKDFVRYLETLIQHDLM</sequence>
<feature type="active site" evidence="1">
    <location>
        <position position="151"/>
    </location>
</feature>
<evidence type="ECO:0000256" key="2">
    <source>
        <dbReference type="PIRSR" id="PIRSR640198-2"/>
    </source>
</evidence>
<dbReference type="InterPro" id="IPR003812">
    <property type="entry name" value="Fido"/>
</dbReference>
<feature type="domain" description="Fido" evidence="3">
    <location>
        <begin position="75"/>
        <end position="207"/>
    </location>
</feature>
<dbReference type="GO" id="GO:0005524">
    <property type="term" value="F:ATP binding"/>
    <property type="evidence" value="ECO:0007669"/>
    <property type="project" value="UniProtKB-KW"/>
</dbReference>
<keyword evidence="2" id="KW-0547">Nucleotide-binding</keyword>
<evidence type="ECO:0000259" key="3">
    <source>
        <dbReference type="PROSITE" id="PS51459"/>
    </source>
</evidence>
<evidence type="ECO:0000313" key="4">
    <source>
        <dbReference type="Proteomes" id="UP000050741"/>
    </source>
</evidence>
<evidence type="ECO:0000313" key="5">
    <source>
        <dbReference type="WBParaSite" id="GPLIN_000116400"/>
    </source>
</evidence>
<keyword evidence="4" id="KW-1185">Reference proteome</keyword>
<dbReference type="WBParaSite" id="GPLIN_000116400">
    <property type="protein sequence ID" value="GPLIN_000116400"/>
    <property type="gene ID" value="GPLIN_000116400"/>
</dbReference>
<feature type="binding site" evidence="2">
    <location>
        <begin position="155"/>
        <end position="162"/>
    </location>
    <ligand>
        <name>ATP</name>
        <dbReference type="ChEBI" id="CHEBI:30616"/>
    </ligand>
</feature>
<dbReference type="PANTHER" id="PTHR13504:SF38">
    <property type="entry name" value="FIDO DOMAIN-CONTAINING PROTEIN"/>
    <property type="match status" value="1"/>
</dbReference>